<dbReference type="WBParaSite" id="Hba_14574">
    <property type="protein sequence ID" value="Hba_14574"/>
    <property type="gene ID" value="Hba_14574"/>
</dbReference>
<proteinExistence type="predicted"/>
<dbReference type="Gene3D" id="2.60.120.590">
    <property type="entry name" value="Alpha-ketoglutarate-dependent dioxygenase AlkB-like"/>
    <property type="match status" value="1"/>
</dbReference>
<keyword evidence="2" id="KW-1185">Reference proteome</keyword>
<reference evidence="3" key="1">
    <citation type="submission" date="2016-11" db="UniProtKB">
        <authorList>
            <consortium name="WormBaseParasite"/>
        </authorList>
    </citation>
    <scope>IDENTIFICATION</scope>
</reference>
<name>A0A1I7XB46_HETBA</name>
<accession>A0A1I7XB46</accession>
<dbReference type="InterPro" id="IPR037151">
    <property type="entry name" value="AlkB-like_sf"/>
</dbReference>
<dbReference type="AlphaFoldDB" id="A0A1I7XB46"/>
<comment type="cofactor">
    <cofactor evidence="1">
        <name>Fe(2+)</name>
        <dbReference type="ChEBI" id="CHEBI:29033"/>
    </cofactor>
</comment>
<dbReference type="Proteomes" id="UP000095283">
    <property type="component" value="Unplaced"/>
</dbReference>
<evidence type="ECO:0000256" key="1">
    <source>
        <dbReference type="ARBA" id="ARBA00001954"/>
    </source>
</evidence>
<evidence type="ECO:0000313" key="3">
    <source>
        <dbReference type="WBParaSite" id="Hba_14574"/>
    </source>
</evidence>
<sequence length="153" mass="18005">MYFNGKKKRPLGFRLEGGKLQRKISKSLEQLRRHDPDVEISDEPTQHLFVSNSSILCGVSVDELECIFRPFDDDCSFTVYPNKRLDRKRNIYRSVMVKTHSLKHRTVIHYGYEFDYDTNSAFRTSDAIPPVIDRLIDKIMENGYAKFRPDQVR</sequence>
<evidence type="ECO:0000313" key="2">
    <source>
        <dbReference type="Proteomes" id="UP000095283"/>
    </source>
</evidence>
<organism evidence="2 3">
    <name type="scientific">Heterorhabditis bacteriophora</name>
    <name type="common">Entomopathogenic nematode worm</name>
    <dbReference type="NCBI Taxonomy" id="37862"/>
    <lineage>
        <taxon>Eukaryota</taxon>
        <taxon>Metazoa</taxon>
        <taxon>Ecdysozoa</taxon>
        <taxon>Nematoda</taxon>
        <taxon>Chromadorea</taxon>
        <taxon>Rhabditida</taxon>
        <taxon>Rhabditina</taxon>
        <taxon>Rhabditomorpha</taxon>
        <taxon>Strongyloidea</taxon>
        <taxon>Heterorhabditidae</taxon>
        <taxon>Heterorhabditis</taxon>
    </lineage>
</organism>
<protein>
    <submittedName>
        <fullName evidence="3">Transposase</fullName>
    </submittedName>
</protein>